<evidence type="ECO:0000256" key="7">
    <source>
        <dbReference type="ARBA" id="ARBA00025649"/>
    </source>
</evidence>
<comment type="cofactor">
    <cofactor evidence="8">
        <name>FAD</name>
        <dbReference type="ChEBI" id="CHEBI:57692"/>
    </cofactor>
    <text evidence="8">Binds 1 FAD per dimer.</text>
</comment>
<dbReference type="InterPro" id="IPR029035">
    <property type="entry name" value="DHS-like_NAD/FAD-binding_dom"/>
</dbReference>
<sequence>MSNIVAFIELSQDGGPGPGAREVLKAASQLGDPIAVLATSSLSGSTVGQLAALGAKGVFAGETELTSSCLQEPEVETLAKAVQALDPAAVLVVNTTSGREIAARLAVRASGGLTADAVAVRKQDGMVVATRLVLGGTYSVDSTVEDGLPVITLRPGAFEGQARPAEPVVTSLGLKVDTRAAAAVEAFTPGADSHRPDLRTAERVVAGGRGLLSKENFVLVEQLADALGAAVGASRAAVDSGFIASGAQVGQTGVSVSPELYVALGISGAVQHRAGMQSSKTIVAINKDADAPIFDIADFGIVGDATTVVPQLLHAMAVRTP</sequence>
<name>A0A558GVK4_PAENT</name>
<evidence type="ECO:0000256" key="1">
    <source>
        <dbReference type="ARBA" id="ARBA00005817"/>
    </source>
</evidence>
<feature type="binding site" evidence="8">
    <location>
        <position position="286"/>
    </location>
    <ligand>
        <name>FAD</name>
        <dbReference type="ChEBI" id="CHEBI:57692"/>
    </ligand>
</feature>
<dbReference type="InterPro" id="IPR001308">
    <property type="entry name" value="ETF_a/FixB"/>
</dbReference>
<organism evidence="10 11">
    <name type="scientific">Paenarthrobacter nitroguajacolicus</name>
    <name type="common">Arthrobacter nitroguajacolicus</name>
    <dbReference type="NCBI Taxonomy" id="211146"/>
    <lineage>
        <taxon>Bacteria</taxon>
        <taxon>Bacillati</taxon>
        <taxon>Actinomycetota</taxon>
        <taxon>Actinomycetes</taxon>
        <taxon>Micrococcales</taxon>
        <taxon>Micrococcaceae</taxon>
        <taxon>Paenarthrobacter</taxon>
    </lineage>
</organism>
<dbReference type="SUPFAM" id="SSF52467">
    <property type="entry name" value="DHS-like NAD/FAD-binding domain"/>
    <property type="match status" value="1"/>
</dbReference>
<evidence type="ECO:0000259" key="9">
    <source>
        <dbReference type="SMART" id="SM00893"/>
    </source>
</evidence>
<reference evidence="10 11" key="1">
    <citation type="submission" date="2019-07" db="EMBL/GenBank/DDBJ databases">
        <title>Diversity of Bacteria from Kongsfjorden, Arctic.</title>
        <authorList>
            <person name="Yu Y."/>
        </authorList>
    </citation>
    <scope>NUCLEOTIDE SEQUENCE [LARGE SCALE GENOMIC DNA]</scope>
    <source>
        <strain evidence="10 11">SM1928</strain>
    </source>
</reference>
<dbReference type="Proteomes" id="UP000316500">
    <property type="component" value="Unassembled WGS sequence"/>
</dbReference>
<evidence type="ECO:0000256" key="2">
    <source>
        <dbReference type="ARBA" id="ARBA00011355"/>
    </source>
</evidence>
<evidence type="ECO:0000256" key="6">
    <source>
        <dbReference type="ARBA" id="ARBA00022982"/>
    </source>
</evidence>
<evidence type="ECO:0000256" key="3">
    <source>
        <dbReference type="ARBA" id="ARBA00022448"/>
    </source>
</evidence>
<accession>A0A558GVK4</accession>
<comment type="similarity">
    <text evidence="1">Belongs to the ETF alpha-subunit/FixB family.</text>
</comment>
<dbReference type="SMART" id="SM00893">
    <property type="entry name" value="ETF"/>
    <property type="match status" value="1"/>
</dbReference>
<dbReference type="InterPro" id="IPR014729">
    <property type="entry name" value="Rossmann-like_a/b/a_fold"/>
</dbReference>
<evidence type="ECO:0000313" key="10">
    <source>
        <dbReference type="EMBL" id="TVU60907.1"/>
    </source>
</evidence>
<dbReference type="Gene3D" id="3.40.50.620">
    <property type="entry name" value="HUPs"/>
    <property type="match status" value="1"/>
</dbReference>
<dbReference type="OrthoDB" id="9770286at2"/>
<dbReference type="GO" id="GO:0033539">
    <property type="term" value="P:fatty acid beta-oxidation using acyl-CoA dehydrogenase"/>
    <property type="evidence" value="ECO:0007669"/>
    <property type="project" value="TreeGrafter"/>
</dbReference>
<dbReference type="InterPro" id="IPR014730">
    <property type="entry name" value="ETF_a/b_N"/>
</dbReference>
<evidence type="ECO:0000313" key="11">
    <source>
        <dbReference type="Proteomes" id="UP000316500"/>
    </source>
</evidence>
<evidence type="ECO:0000256" key="5">
    <source>
        <dbReference type="ARBA" id="ARBA00022827"/>
    </source>
</evidence>
<dbReference type="Pfam" id="PF01012">
    <property type="entry name" value="ETF"/>
    <property type="match status" value="1"/>
</dbReference>
<keyword evidence="5 8" id="KW-0274">FAD</keyword>
<dbReference type="InterPro" id="IPR018206">
    <property type="entry name" value="ETF_asu_C_CS"/>
</dbReference>
<evidence type="ECO:0000256" key="4">
    <source>
        <dbReference type="ARBA" id="ARBA00022630"/>
    </source>
</evidence>
<dbReference type="FunFam" id="3.40.50.1220:FF:000001">
    <property type="entry name" value="Electron transfer flavoprotein, alpha subunit"/>
    <property type="match status" value="1"/>
</dbReference>
<feature type="binding site" evidence="8">
    <location>
        <begin position="234"/>
        <end position="235"/>
    </location>
    <ligand>
        <name>FAD</name>
        <dbReference type="ChEBI" id="CHEBI:57692"/>
    </ligand>
</feature>
<dbReference type="EMBL" id="VNFK01000012">
    <property type="protein sequence ID" value="TVU60907.1"/>
    <property type="molecule type" value="Genomic_DNA"/>
</dbReference>
<dbReference type="PANTHER" id="PTHR43153:SF1">
    <property type="entry name" value="ELECTRON TRANSFER FLAVOPROTEIN SUBUNIT ALPHA, MITOCHONDRIAL"/>
    <property type="match status" value="1"/>
</dbReference>
<keyword evidence="6" id="KW-0249">Electron transport</keyword>
<comment type="subunit">
    <text evidence="2">Heterodimer of an alpha and a beta subunit.</text>
</comment>
<comment type="caution">
    <text evidence="10">The sequence shown here is derived from an EMBL/GenBank/DDBJ whole genome shotgun (WGS) entry which is preliminary data.</text>
</comment>
<dbReference type="GO" id="GO:0009055">
    <property type="term" value="F:electron transfer activity"/>
    <property type="evidence" value="ECO:0007669"/>
    <property type="project" value="InterPro"/>
</dbReference>
<protein>
    <submittedName>
        <fullName evidence="10">Electron transfer flavoprotein subunit alpha/FixB family protein</fullName>
    </submittedName>
</protein>
<dbReference type="InterPro" id="IPR014731">
    <property type="entry name" value="ETF_asu_C"/>
</dbReference>
<dbReference type="PROSITE" id="PS00696">
    <property type="entry name" value="ETF_ALPHA"/>
    <property type="match status" value="1"/>
</dbReference>
<dbReference type="Pfam" id="PF00766">
    <property type="entry name" value="ETF_alpha"/>
    <property type="match status" value="1"/>
</dbReference>
<dbReference type="RefSeq" id="WP_144651923.1">
    <property type="nucleotide sequence ID" value="NZ_VNFK01000012.1"/>
</dbReference>
<feature type="domain" description="Electron transfer flavoprotein alpha/beta-subunit N-terminal" evidence="9">
    <location>
        <begin position="4"/>
        <end position="186"/>
    </location>
</feature>
<comment type="function">
    <text evidence="7">The electron transfer flavoprotein serves as a specific electron acceptor for other dehydrogenases. It transfers the electrons to the main respiratory chain via ETF-ubiquinone oxidoreductase (ETF dehydrogenase).</text>
</comment>
<feature type="binding site" evidence="8">
    <location>
        <begin position="265"/>
        <end position="272"/>
    </location>
    <ligand>
        <name>FAD</name>
        <dbReference type="ChEBI" id="CHEBI:57692"/>
    </ligand>
</feature>
<dbReference type="Gene3D" id="3.40.50.1220">
    <property type="entry name" value="TPP-binding domain"/>
    <property type="match status" value="1"/>
</dbReference>
<dbReference type="PANTHER" id="PTHR43153">
    <property type="entry name" value="ELECTRON TRANSFER FLAVOPROTEIN ALPHA"/>
    <property type="match status" value="1"/>
</dbReference>
<dbReference type="PIRSF" id="PIRSF000089">
    <property type="entry name" value="Electra_flavoP_a"/>
    <property type="match status" value="1"/>
</dbReference>
<proteinExistence type="inferred from homology"/>
<feature type="binding site" evidence="8">
    <location>
        <position position="209"/>
    </location>
    <ligand>
        <name>FAD</name>
        <dbReference type="ChEBI" id="CHEBI:57692"/>
    </ligand>
</feature>
<dbReference type="SUPFAM" id="SSF52402">
    <property type="entry name" value="Adenine nucleotide alpha hydrolases-like"/>
    <property type="match status" value="1"/>
</dbReference>
<feature type="binding site" evidence="8">
    <location>
        <begin position="248"/>
        <end position="252"/>
    </location>
    <ligand>
        <name>FAD</name>
        <dbReference type="ChEBI" id="CHEBI:57692"/>
    </ligand>
</feature>
<gene>
    <name evidence="10" type="ORF">FQP90_15220</name>
</gene>
<keyword evidence="4" id="KW-0285">Flavoprotein</keyword>
<dbReference type="GO" id="GO:0050660">
    <property type="term" value="F:flavin adenine dinucleotide binding"/>
    <property type="evidence" value="ECO:0007669"/>
    <property type="project" value="InterPro"/>
</dbReference>
<evidence type="ECO:0000256" key="8">
    <source>
        <dbReference type="PIRSR" id="PIRSR000089-1"/>
    </source>
</evidence>
<dbReference type="AlphaFoldDB" id="A0A558GVK4"/>
<keyword evidence="3" id="KW-0813">Transport</keyword>